<feature type="region of interest" description="Disordered" evidence="1">
    <location>
        <begin position="100"/>
        <end position="120"/>
    </location>
</feature>
<evidence type="ECO:0000313" key="3">
    <source>
        <dbReference type="Proteomes" id="UP000815325"/>
    </source>
</evidence>
<gene>
    <name evidence="2" type="ORF">DUNSADRAFT_4779</name>
</gene>
<protein>
    <recommendedName>
        <fullName evidence="4">Ubiquinone biosynthesis protein</fullName>
    </recommendedName>
</protein>
<feature type="region of interest" description="Disordered" evidence="1">
    <location>
        <begin position="64"/>
        <end position="88"/>
    </location>
</feature>
<name>A0ABQ7GRD9_DUNSA</name>
<reference evidence="2" key="1">
    <citation type="submission" date="2017-08" db="EMBL/GenBank/DDBJ databases">
        <authorList>
            <person name="Polle J.E."/>
            <person name="Barry K."/>
            <person name="Cushman J."/>
            <person name="Schmutz J."/>
            <person name="Tran D."/>
            <person name="Hathwaick L.T."/>
            <person name="Yim W.C."/>
            <person name="Jenkins J."/>
            <person name="Mckie-Krisberg Z.M."/>
            <person name="Prochnik S."/>
            <person name="Lindquist E."/>
            <person name="Dockter R.B."/>
            <person name="Adam C."/>
            <person name="Molina H."/>
            <person name="Bunkerborg J."/>
            <person name="Jin E."/>
            <person name="Buchheim M."/>
            <person name="Magnuson J."/>
        </authorList>
    </citation>
    <scope>NUCLEOTIDE SEQUENCE</scope>
    <source>
        <strain evidence="2">CCAP 19/18</strain>
    </source>
</reference>
<keyword evidence="3" id="KW-1185">Reference proteome</keyword>
<feature type="compositionally biased region" description="Polar residues" evidence="1">
    <location>
        <begin position="64"/>
        <end position="86"/>
    </location>
</feature>
<dbReference type="EMBL" id="MU069626">
    <property type="protein sequence ID" value="KAF5837158.1"/>
    <property type="molecule type" value="Genomic_DNA"/>
</dbReference>
<evidence type="ECO:0000256" key="1">
    <source>
        <dbReference type="SAM" id="MobiDB-lite"/>
    </source>
</evidence>
<evidence type="ECO:0008006" key="4">
    <source>
        <dbReference type="Google" id="ProtNLM"/>
    </source>
</evidence>
<accession>A0ABQ7GRD9</accession>
<feature type="compositionally biased region" description="Polar residues" evidence="1">
    <location>
        <begin position="110"/>
        <end position="120"/>
    </location>
</feature>
<proteinExistence type="predicted"/>
<comment type="caution">
    <text evidence="2">The sequence shown here is derived from an EMBL/GenBank/DDBJ whole genome shotgun (WGS) entry which is preliminary data.</text>
</comment>
<dbReference type="Proteomes" id="UP000815325">
    <property type="component" value="Unassembled WGS sequence"/>
</dbReference>
<organism evidence="2 3">
    <name type="scientific">Dunaliella salina</name>
    <name type="common">Green alga</name>
    <name type="synonym">Protococcus salinus</name>
    <dbReference type="NCBI Taxonomy" id="3046"/>
    <lineage>
        <taxon>Eukaryota</taxon>
        <taxon>Viridiplantae</taxon>
        <taxon>Chlorophyta</taxon>
        <taxon>core chlorophytes</taxon>
        <taxon>Chlorophyceae</taxon>
        <taxon>CS clade</taxon>
        <taxon>Chlamydomonadales</taxon>
        <taxon>Dunaliellaceae</taxon>
        <taxon>Dunaliella</taxon>
    </lineage>
</organism>
<sequence>MYTRGSALARSAQSSWVASLSGQSQSVAAHQLPSHLCNIQGEGACSLHADSTSKECGQAWPMTGASSVHGISSPAHQQWQPPSSRMIQRRSFHSDQPLWHEQTRGADPGQPSTGHPQDSSVDLLRRQLLRQALVEVKEHGWSSAALEAAARKMSLSPSITGILTRREGELVEYFIARCNKQLLREMQVGLGHAGLLFFPAGLHCAHMLASQKQPFITRVLSVD</sequence>
<evidence type="ECO:0000313" key="2">
    <source>
        <dbReference type="EMBL" id="KAF5837158.1"/>
    </source>
</evidence>